<dbReference type="Gene3D" id="3.40.50.300">
    <property type="entry name" value="P-loop containing nucleotide triphosphate hydrolases"/>
    <property type="match status" value="1"/>
</dbReference>
<comment type="catalytic activity">
    <reaction evidence="1">
        <text>ATP + H2O = ADP + phosphate + H(+)</text>
        <dbReference type="Rhea" id="RHEA:13065"/>
        <dbReference type="ChEBI" id="CHEBI:15377"/>
        <dbReference type="ChEBI" id="CHEBI:15378"/>
        <dbReference type="ChEBI" id="CHEBI:30616"/>
        <dbReference type="ChEBI" id="CHEBI:43474"/>
        <dbReference type="ChEBI" id="CHEBI:456216"/>
        <dbReference type="EC" id="5.6.2.3"/>
    </reaction>
</comment>
<dbReference type="SUPFAM" id="SSF52540">
    <property type="entry name" value="P-loop containing nucleoside triphosphate hydrolases"/>
    <property type="match status" value="1"/>
</dbReference>
<dbReference type="OrthoDB" id="6514286at2759"/>
<evidence type="ECO:0000313" key="3">
    <source>
        <dbReference type="EMBL" id="GFQ76931.1"/>
    </source>
</evidence>
<dbReference type="GO" id="GO:0043139">
    <property type="term" value="F:5'-3' DNA helicase activity"/>
    <property type="evidence" value="ECO:0007669"/>
    <property type="project" value="UniProtKB-EC"/>
</dbReference>
<dbReference type="GO" id="GO:0000723">
    <property type="term" value="P:telomere maintenance"/>
    <property type="evidence" value="ECO:0007669"/>
    <property type="project" value="InterPro"/>
</dbReference>
<dbReference type="InterPro" id="IPR027417">
    <property type="entry name" value="P-loop_NTPase"/>
</dbReference>
<evidence type="ECO:0000313" key="4">
    <source>
        <dbReference type="Proteomes" id="UP000887116"/>
    </source>
</evidence>
<dbReference type="GO" id="GO:0005524">
    <property type="term" value="F:ATP binding"/>
    <property type="evidence" value="ECO:0007669"/>
    <property type="project" value="UniProtKB-KW"/>
</dbReference>
<keyword evidence="1" id="KW-0234">DNA repair</keyword>
<reference evidence="3" key="1">
    <citation type="submission" date="2020-07" db="EMBL/GenBank/DDBJ databases">
        <title>Multicomponent nature underlies the extraordinary mechanical properties of spider dragline silk.</title>
        <authorList>
            <person name="Kono N."/>
            <person name="Nakamura H."/>
            <person name="Mori M."/>
            <person name="Yoshida Y."/>
            <person name="Ohtoshi R."/>
            <person name="Malay A.D."/>
            <person name="Moran D.A.P."/>
            <person name="Tomita M."/>
            <person name="Numata K."/>
            <person name="Arakawa K."/>
        </authorList>
    </citation>
    <scope>NUCLEOTIDE SEQUENCE</scope>
</reference>
<dbReference type="PANTHER" id="PTHR47642">
    <property type="entry name" value="ATP-DEPENDENT DNA HELICASE"/>
    <property type="match status" value="1"/>
</dbReference>
<dbReference type="EC" id="5.6.2.3" evidence="1"/>
<dbReference type="GO" id="GO:0016787">
    <property type="term" value="F:hydrolase activity"/>
    <property type="evidence" value="ECO:0007669"/>
    <property type="project" value="UniProtKB-KW"/>
</dbReference>
<keyword evidence="1" id="KW-0227">DNA damage</keyword>
<comment type="similarity">
    <text evidence="1">Belongs to the helicase family.</text>
</comment>
<dbReference type="GO" id="GO:0006281">
    <property type="term" value="P:DNA repair"/>
    <property type="evidence" value="ECO:0007669"/>
    <property type="project" value="UniProtKB-KW"/>
</dbReference>
<proteinExistence type="inferred from homology"/>
<dbReference type="AlphaFoldDB" id="A0A8X6FDZ6"/>
<dbReference type="SMART" id="SM00382">
    <property type="entry name" value="AAA"/>
    <property type="match status" value="1"/>
</dbReference>
<sequence length="290" mass="32789">MEICRQMCIANEETDQNDFENLAVRVPAVDPFANFHAAANTEINADMMMALLRRLGPVVRKRENLMPKEDFNNLMRMANIEQKSLLMHVISKLLDSESQPIQMFFTGPAGCGKTFVIKLLMEIYNRFTETDGYCNGYITCASTGKATVAINGLTIHTALKISIGKNLPLSNEVVQQFRTLLKYVRCIIIDEISMMSAELVHQVDARLKQITEDYDRAFGGKDIFLIGDLRQLPPVRATPIFNQIKMSLAGPMLWRGLQFYQLTQVMRQSNAIFSRIPTKIGDGEKLEADE</sequence>
<dbReference type="EMBL" id="BMAO01011816">
    <property type="protein sequence ID" value="GFQ76931.1"/>
    <property type="molecule type" value="Genomic_DNA"/>
</dbReference>
<gene>
    <name evidence="3" type="primary">PIF1</name>
    <name evidence="3" type="ORF">TNCT_225201</name>
</gene>
<protein>
    <recommendedName>
        <fullName evidence="1">ATP-dependent DNA helicase</fullName>
        <ecNumber evidence="1">5.6.2.3</ecNumber>
    </recommendedName>
</protein>
<organism evidence="3 4">
    <name type="scientific">Trichonephila clavata</name>
    <name type="common">Joro spider</name>
    <name type="synonym">Nephila clavata</name>
    <dbReference type="NCBI Taxonomy" id="2740835"/>
    <lineage>
        <taxon>Eukaryota</taxon>
        <taxon>Metazoa</taxon>
        <taxon>Ecdysozoa</taxon>
        <taxon>Arthropoda</taxon>
        <taxon>Chelicerata</taxon>
        <taxon>Arachnida</taxon>
        <taxon>Araneae</taxon>
        <taxon>Araneomorphae</taxon>
        <taxon>Entelegynae</taxon>
        <taxon>Araneoidea</taxon>
        <taxon>Nephilidae</taxon>
        <taxon>Trichonephila</taxon>
    </lineage>
</organism>
<keyword evidence="1" id="KW-0233">DNA recombination</keyword>
<keyword evidence="1" id="KW-0547">Nucleotide-binding</keyword>
<accession>A0A8X6FDZ6</accession>
<keyword evidence="1" id="KW-0378">Hydrolase</keyword>
<keyword evidence="1 3" id="KW-0347">Helicase</keyword>
<comment type="caution">
    <text evidence="3">The sequence shown here is derived from an EMBL/GenBank/DDBJ whole genome shotgun (WGS) entry which is preliminary data.</text>
</comment>
<dbReference type="Pfam" id="PF05970">
    <property type="entry name" value="PIF1"/>
    <property type="match status" value="1"/>
</dbReference>
<dbReference type="InterPro" id="IPR010285">
    <property type="entry name" value="DNA_helicase_pif1-like_DEAD"/>
</dbReference>
<dbReference type="GO" id="GO:0006310">
    <property type="term" value="P:DNA recombination"/>
    <property type="evidence" value="ECO:0007669"/>
    <property type="project" value="UniProtKB-KW"/>
</dbReference>
<keyword evidence="1" id="KW-0067">ATP-binding</keyword>
<keyword evidence="4" id="KW-1185">Reference proteome</keyword>
<dbReference type="Proteomes" id="UP000887116">
    <property type="component" value="Unassembled WGS sequence"/>
</dbReference>
<dbReference type="InterPro" id="IPR051055">
    <property type="entry name" value="PIF1_helicase"/>
</dbReference>
<dbReference type="InterPro" id="IPR003593">
    <property type="entry name" value="AAA+_ATPase"/>
</dbReference>
<name>A0A8X6FDZ6_TRICU</name>
<comment type="cofactor">
    <cofactor evidence="1">
        <name>Mg(2+)</name>
        <dbReference type="ChEBI" id="CHEBI:18420"/>
    </cofactor>
</comment>
<feature type="domain" description="AAA+ ATPase" evidence="2">
    <location>
        <begin position="99"/>
        <end position="250"/>
    </location>
</feature>
<evidence type="ECO:0000259" key="2">
    <source>
        <dbReference type="SMART" id="SM00382"/>
    </source>
</evidence>
<evidence type="ECO:0000256" key="1">
    <source>
        <dbReference type="RuleBase" id="RU363044"/>
    </source>
</evidence>